<evidence type="ECO:0000256" key="1">
    <source>
        <dbReference type="SAM" id="MobiDB-lite"/>
    </source>
</evidence>
<accession>A0ABR2MZ21</accession>
<feature type="region of interest" description="Disordered" evidence="1">
    <location>
        <begin position="209"/>
        <end position="233"/>
    </location>
</feature>
<proteinExistence type="predicted"/>
<organism evidence="2 3">
    <name type="scientific">Platanthera guangdongensis</name>
    <dbReference type="NCBI Taxonomy" id="2320717"/>
    <lineage>
        <taxon>Eukaryota</taxon>
        <taxon>Viridiplantae</taxon>
        <taxon>Streptophyta</taxon>
        <taxon>Embryophyta</taxon>
        <taxon>Tracheophyta</taxon>
        <taxon>Spermatophyta</taxon>
        <taxon>Magnoliopsida</taxon>
        <taxon>Liliopsida</taxon>
        <taxon>Asparagales</taxon>
        <taxon>Orchidaceae</taxon>
        <taxon>Orchidoideae</taxon>
        <taxon>Orchideae</taxon>
        <taxon>Orchidinae</taxon>
        <taxon>Platanthera</taxon>
    </lineage>
</organism>
<evidence type="ECO:0000313" key="2">
    <source>
        <dbReference type="EMBL" id="KAK8969176.1"/>
    </source>
</evidence>
<dbReference type="Proteomes" id="UP001412067">
    <property type="component" value="Unassembled WGS sequence"/>
</dbReference>
<feature type="region of interest" description="Disordered" evidence="1">
    <location>
        <begin position="727"/>
        <end position="749"/>
    </location>
</feature>
<feature type="compositionally biased region" description="Basic residues" evidence="1">
    <location>
        <begin position="210"/>
        <end position="223"/>
    </location>
</feature>
<reference evidence="2 3" key="1">
    <citation type="journal article" date="2022" name="Nat. Plants">
        <title>Genomes of leafy and leafless Platanthera orchids illuminate the evolution of mycoheterotrophy.</title>
        <authorList>
            <person name="Li M.H."/>
            <person name="Liu K.W."/>
            <person name="Li Z."/>
            <person name="Lu H.C."/>
            <person name="Ye Q.L."/>
            <person name="Zhang D."/>
            <person name="Wang J.Y."/>
            <person name="Li Y.F."/>
            <person name="Zhong Z.M."/>
            <person name="Liu X."/>
            <person name="Yu X."/>
            <person name="Liu D.K."/>
            <person name="Tu X.D."/>
            <person name="Liu B."/>
            <person name="Hao Y."/>
            <person name="Liao X.Y."/>
            <person name="Jiang Y.T."/>
            <person name="Sun W.H."/>
            <person name="Chen J."/>
            <person name="Chen Y.Q."/>
            <person name="Ai Y."/>
            <person name="Zhai J.W."/>
            <person name="Wu S.S."/>
            <person name="Zhou Z."/>
            <person name="Hsiao Y.Y."/>
            <person name="Wu W.L."/>
            <person name="Chen Y.Y."/>
            <person name="Lin Y.F."/>
            <person name="Hsu J.L."/>
            <person name="Li C.Y."/>
            <person name="Wang Z.W."/>
            <person name="Zhao X."/>
            <person name="Zhong W.Y."/>
            <person name="Ma X.K."/>
            <person name="Ma L."/>
            <person name="Huang J."/>
            <person name="Chen G.Z."/>
            <person name="Huang M.Z."/>
            <person name="Huang L."/>
            <person name="Peng D.H."/>
            <person name="Luo Y.B."/>
            <person name="Zou S.Q."/>
            <person name="Chen S.P."/>
            <person name="Lan S."/>
            <person name="Tsai W.C."/>
            <person name="Van de Peer Y."/>
            <person name="Liu Z.J."/>
        </authorList>
    </citation>
    <scope>NUCLEOTIDE SEQUENCE [LARGE SCALE GENOMIC DNA]</scope>
    <source>
        <strain evidence="2">Lor288</strain>
    </source>
</reference>
<sequence length="941" mass="102865">MPVLLSSLHSISLCRSVAWDEEEDQLQPSRDKVLSVTWVELKLSGSKSYVRLFRENRRGKKSQIWTQSTMHAFVAPVDIQIFTNESKSKLLTRCQGKTVKYFARAVEEICNAFEKLQKSANELGEGASKIEMRSISSFAVSDEGKRHLNSHDSHQLEVQDVILDKFENEKNFGSIDELLSEPCPQIHKITAVTELNDAAREPVSPVLSFKRGKSSIHPKKKPKEARATVPGPALDGDILEKASGHQDSSHHTVTEAFPENNVAETSVKLCSDDKTLHVPSSYLETTDSKEKEEANGQVTTSDILLQKSEVDNDLKVQKIHTGQVKTKKLPLSGCASNPEGKVKSTSEECPGDSKKLGTHVNTVKRSGKNAKKRSSENVLPDKGISEDKPTTEGKPVLEASRSYKKETVGSMKRKMVNNEDFPSAKRTKSSGKGVDIPKGSSKGDVSNFTSNNKSRRNVKNITLAAQKADTNLASKAEPHDYKNQSNIVKPCKGSEVVSKCLVSIADVAKAHEGSGDVLKSSSSNLGITKKINSSADKMSYKLKKPLGAHGPARRRAVRYTDEDNVDGEDSRTPIHRGITGALLREHSKEPDFVGRMHIKQDSSLENSQDGTLSNINRVTTRIGSSRMNERDSNNFGSGNLADNDSSVPSPSNIQENRSESTLDLLAGQYSIKQDGKESGSPEFRAQNIITSVKPGNADRFICNKDAIPQIKKSGTIQIQSLIKTFGNTNHSRSQSVSRKNKPSMEKSKVKSSIQVDVVTENRSDINFSAECISEKDIQMGLRSDIGREANSTDLLAASTSMRHLIAAAQAKRRLAQSHHVFNGSGTPGCVPTPRSHGRSPNLTFATYGDKKLFQAPAHTDSPSECLPMDMEEPEDYDCKPSADYEQPGNSSSSGTEAGVARDAFEGMIETLSRTRDSIGRATRLAIDCAKYGIANEVCEPL</sequence>
<feature type="compositionally biased region" description="Basic and acidic residues" evidence="1">
    <location>
        <begin position="340"/>
        <end position="355"/>
    </location>
</feature>
<comment type="caution">
    <text evidence="2">The sequence shown here is derived from an EMBL/GenBank/DDBJ whole genome shotgun (WGS) entry which is preliminary data.</text>
</comment>
<feature type="compositionally biased region" description="Polar residues" evidence="1">
    <location>
        <begin position="633"/>
        <end position="656"/>
    </location>
</feature>
<dbReference type="PANTHER" id="PTHR12550">
    <property type="entry name" value="HEPATOMA-DERIVED GROWTH FACTOR-RELATED"/>
    <property type="match status" value="1"/>
</dbReference>
<feature type="region of interest" description="Disordered" evidence="1">
    <location>
        <begin position="620"/>
        <end position="656"/>
    </location>
</feature>
<feature type="compositionally biased region" description="Polar residues" evidence="1">
    <location>
        <begin position="443"/>
        <end position="452"/>
    </location>
</feature>
<feature type="compositionally biased region" description="Polar residues" evidence="1">
    <location>
        <begin position="727"/>
        <end position="737"/>
    </location>
</feature>
<dbReference type="EMBL" id="JBBWWR010000003">
    <property type="protein sequence ID" value="KAK8969176.1"/>
    <property type="molecule type" value="Genomic_DNA"/>
</dbReference>
<keyword evidence="3" id="KW-1185">Reference proteome</keyword>
<dbReference type="PANTHER" id="PTHR12550:SF70">
    <property type="entry name" value="JIL-1 ANCHORING AND STABILIZING PROTEIN, ISOFORM A"/>
    <property type="match status" value="1"/>
</dbReference>
<feature type="compositionally biased region" description="Basic residues" evidence="1">
    <location>
        <begin position="544"/>
        <end position="557"/>
    </location>
</feature>
<feature type="region of interest" description="Disordered" evidence="1">
    <location>
        <begin position="544"/>
        <end position="574"/>
    </location>
</feature>
<evidence type="ECO:0000313" key="3">
    <source>
        <dbReference type="Proteomes" id="UP001412067"/>
    </source>
</evidence>
<feature type="region of interest" description="Disordered" evidence="1">
    <location>
        <begin position="856"/>
        <end position="897"/>
    </location>
</feature>
<protein>
    <submittedName>
        <fullName evidence="2">ENHANCER OF AG-4 protein 2</fullName>
    </submittedName>
</protein>
<name>A0ABR2MZ21_9ASPA</name>
<gene>
    <name evidence="2" type="primary">HUA2</name>
    <name evidence="2" type="ORF">KSP40_PGU016381</name>
</gene>
<feature type="region of interest" description="Disordered" evidence="1">
    <location>
        <begin position="329"/>
        <end position="457"/>
    </location>
</feature>